<evidence type="ECO:0008006" key="7">
    <source>
        <dbReference type="Google" id="ProtNLM"/>
    </source>
</evidence>
<dbReference type="PROSITE" id="PS00061">
    <property type="entry name" value="ADH_SHORT"/>
    <property type="match status" value="1"/>
</dbReference>
<keyword evidence="6" id="KW-1185">Reference proteome</keyword>
<keyword evidence="2" id="KW-0521">NADP</keyword>
<comment type="caution">
    <text evidence="5">The sequence shown here is derived from an EMBL/GenBank/DDBJ whole genome shotgun (WGS) entry which is preliminary data.</text>
</comment>
<dbReference type="Proteomes" id="UP001050691">
    <property type="component" value="Unassembled WGS sequence"/>
</dbReference>
<dbReference type="InterPro" id="IPR020904">
    <property type="entry name" value="Sc_DH/Rdtase_CS"/>
</dbReference>
<name>A0AAV5A445_9AGAM</name>
<dbReference type="PANTHER" id="PTHR24322:SF736">
    <property type="entry name" value="RETINOL DEHYDROGENASE 10"/>
    <property type="match status" value="1"/>
</dbReference>
<gene>
    <name evidence="5" type="ORF">Clacol_001726</name>
</gene>
<evidence type="ECO:0000256" key="1">
    <source>
        <dbReference type="ARBA" id="ARBA00006484"/>
    </source>
</evidence>
<reference evidence="5" key="1">
    <citation type="submission" date="2021-10" db="EMBL/GenBank/DDBJ databases">
        <title>De novo Genome Assembly of Clathrus columnatus (Basidiomycota, Fungi) Using Illumina and Nanopore Sequence Data.</title>
        <authorList>
            <person name="Ogiso-Tanaka E."/>
            <person name="Itagaki H."/>
            <person name="Hosoya T."/>
            <person name="Hosaka K."/>
        </authorList>
    </citation>
    <scope>NUCLEOTIDE SEQUENCE</scope>
    <source>
        <strain evidence="5">MO-923</strain>
    </source>
</reference>
<proteinExistence type="inferred from homology"/>
<dbReference type="PANTHER" id="PTHR24322">
    <property type="entry name" value="PKSB"/>
    <property type="match status" value="1"/>
</dbReference>
<organism evidence="5 6">
    <name type="scientific">Clathrus columnatus</name>
    <dbReference type="NCBI Taxonomy" id="1419009"/>
    <lineage>
        <taxon>Eukaryota</taxon>
        <taxon>Fungi</taxon>
        <taxon>Dikarya</taxon>
        <taxon>Basidiomycota</taxon>
        <taxon>Agaricomycotina</taxon>
        <taxon>Agaricomycetes</taxon>
        <taxon>Phallomycetidae</taxon>
        <taxon>Phallales</taxon>
        <taxon>Clathraceae</taxon>
        <taxon>Clathrus</taxon>
    </lineage>
</organism>
<dbReference type="PRINTS" id="PR00081">
    <property type="entry name" value="GDHRDH"/>
</dbReference>
<evidence type="ECO:0000313" key="6">
    <source>
        <dbReference type="Proteomes" id="UP001050691"/>
    </source>
</evidence>
<evidence type="ECO:0000313" key="5">
    <source>
        <dbReference type="EMBL" id="GJJ07524.1"/>
    </source>
</evidence>
<dbReference type="GO" id="GO:0016616">
    <property type="term" value="F:oxidoreductase activity, acting on the CH-OH group of donors, NAD or NADP as acceptor"/>
    <property type="evidence" value="ECO:0007669"/>
    <property type="project" value="TreeGrafter"/>
</dbReference>
<comment type="similarity">
    <text evidence="1 4">Belongs to the short-chain dehydrogenases/reductases (SDR) family.</text>
</comment>
<protein>
    <recommendedName>
        <fullName evidence="7">NAD(P)-binding protein</fullName>
    </recommendedName>
</protein>
<evidence type="ECO:0000256" key="3">
    <source>
        <dbReference type="ARBA" id="ARBA00023002"/>
    </source>
</evidence>
<keyword evidence="3" id="KW-0560">Oxidoreductase</keyword>
<dbReference type="Pfam" id="PF00106">
    <property type="entry name" value="adh_short"/>
    <property type="match status" value="1"/>
</dbReference>
<dbReference type="PRINTS" id="PR00080">
    <property type="entry name" value="SDRFAMILY"/>
</dbReference>
<dbReference type="Gene3D" id="3.40.50.720">
    <property type="entry name" value="NAD(P)-binding Rossmann-like Domain"/>
    <property type="match status" value="1"/>
</dbReference>
<dbReference type="SUPFAM" id="SSF51735">
    <property type="entry name" value="NAD(P)-binding Rossmann-fold domains"/>
    <property type="match status" value="1"/>
</dbReference>
<dbReference type="InterPro" id="IPR036291">
    <property type="entry name" value="NAD(P)-bd_dom_sf"/>
</dbReference>
<dbReference type="EMBL" id="BPWL01000002">
    <property type="protein sequence ID" value="GJJ07524.1"/>
    <property type="molecule type" value="Genomic_DNA"/>
</dbReference>
<dbReference type="AlphaFoldDB" id="A0AAV5A445"/>
<evidence type="ECO:0000256" key="4">
    <source>
        <dbReference type="RuleBase" id="RU000363"/>
    </source>
</evidence>
<sequence>MLPRLDWGEQIILITGGASGIGSILAKTMAIRNVGHPTILINSAGVVQGKLITELSPEDVKQTFDTNVLSHFWILNTFLPHMIQRGAGHIVTLGSILGLVGVAQMTDYSASKAALNNLHESLRYELDKRHKTPRIRTTLVLPGHTLTPLFSRMSLPEAFWYKFFVPSLPPHMVTKAIIAALDNQESGTIYMPFYTHFVPMIKVLPSFCRDFFQWVSQADYSMRGFVKVTARRPEEGEIPPEEKRSKSE</sequence>
<accession>A0AAV5A445</accession>
<dbReference type="InterPro" id="IPR002347">
    <property type="entry name" value="SDR_fam"/>
</dbReference>
<evidence type="ECO:0000256" key="2">
    <source>
        <dbReference type="ARBA" id="ARBA00022857"/>
    </source>
</evidence>